<comment type="caution">
    <text evidence="3">The sequence shown here is derived from an EMBL/GenBank/DDBJ whole genome shotgun (WGS) entry which is preliminary data.</text>
</comment>
<organism evidence="3 4">
    <name type="scientific">Streptomyces pacificus</name>
    <dbReference type="NCBI Taxonomy" id="2705029"/>
    <lineage>
        <taxon>Bacteria</taxon>
        <taxon>Bacillati</taxon>
        <taxon>Actinomycetota</taxon>
        <taxon>Actinomycetes</taxon>
        <taxon>Kitasatosporales</taxon>
        <taxon>Streptomycetaceae</taxon>
        <taxon>Streptomyces</taxon>
    </lineage>
</organism>
<dbReference type="Proteomes" id="UP000484988">
    <property type="component" value="Unassembled WGS sequence"/>
</dbReference>
<evidence type="ECO:0000313" key="4">
    <source>
        <dbReference type="Proteomes" id="UP000484988"/>
    </source>
</evidence>
<dbReference type="AlphaFoldDB" id="A0A6A0ATN3"/>
<keyword evidence="2" id="KW-1133">Transmembrane helix</keyword>
<protein>
    <submittedName>
        <fullName evidence="3">Uncharacterized protein</fullName>
    </submittedName>
</protein>
<keyword evidence="2" id="KW-0472">Membrane</keyword>
<evidence type="ECO:0000313" key="3">
    <source>
        <dbReference type="EMBL" id="GFH36339.1"/>
    </source>
</evidence>
<evidence type="ECO:0000256" key="1">
    <source>
        <dbReference type="SAM" id="MobiDB-lite"/>
    </source>
</evidence>
<feature type="transmembrane region" description="Helical" evidence="2">
    <location>
        <begin position="111"/>
        <end position="131"/>
    </location>
</feature>
<proteinExistence type="predicted"/>
<gene>
    <name evidence="3" type="ORF">SCWH03_25660</name>
</gene>
<evidence type="ECO:0000256" key="2">
    <source>
        <dbReference type="SAM" id="Phobius"/>
    </source>
</evidence>
<reference evidence="3 4" key="1">
    <citation type="submission" date="2020-02" db="EMBL/GenBank/DDBJ databases">
        <title>Whole Genome Shotgun Sequence of Streptomyces sp. strain CWH03.</title>
        <authorList>
            <person name="Dohra H."/>
            <person name="Kodani S."/>
            <person name="Yamamura H."/>
        </authorList>
    </citation>
    <scope>NUCLEOTIDE SEQUENCE [LARGE SCALE GENOMIC DNA]</scope>
    <source>
        <strain evidence="3 4">CWH03</strain>
    </source>
</reference>
<feature type="transmembrane region" description="Helical" evidence="2">
    <location>
        <begin position="39"/>
        <end position="62"/>
    </location>
</feature>
<name>A0A6A0ATN3_9ACTN</name>
<feature type="compositionally biased region" description="Low complexity" evidence="1">
    <location>
        <begin position="141"/>
        <end position="160"/>
    </location>
</feature>
<keyword evidence="4" id="KW-1185">Reference proteome</keyword>
<sequence>MTAHARARRCPLFAETFDKAASADGRAAPRARSGLHRAVPALGLSAAARLTGMAVVSLWAWYIGRSPRALLATSWDSRWYTGIATQGYGRPVYWPDGAVQSDLAFFPLYPGLIRAVVSALPVTGGTAGLALSGRPRERRPGASTRSSSGSTAAGSRPSSSCCGDCCRTRSSCPWPTPSRC</sequence>
<feature type="region of interest" description="Disordered" evidence="1">
    <location>
        <begin position="129"/>
        <end position="163"/>
    </location>
</feature>
<dbReference type="EMBL" id="BLLG01000006">
    <property type="protein sequence ID" value="GFH36339.1"/>
    <property type="molecule type" value="Genomic_DNA"/>
</dbReference>
<accession>A0A6A0ATN3</accession>
<keyword evidence="2" id="KW-0812">Transmembrane</keyword>